<keyword evidence="12 14" id="KW-0407">Ion channel</keyword>
<dbReference type="InterPro" id="IPR018000">
    <property type="entry name" value="Neurotransmitter_ion_chnl_CS"/>
</dbReference>
<proteinExistence type="inferred from homology"/>
<dbReference type="SUPFAM" id="SSF63712">
    <property type="entry name" value="Nicotinic receptor ligand binding domain-like"/>
    <property type="match status" value="1"/>
</dbReference>
<evidence type="ECO:0000259" key="17">
    <source>
        <dbReference type="Pfam" id="PF02932"/>
    </source>
</evidence>
<evidence type="ECO:0000256" key="8">
    <source>
        <dbReference type="ARBA" id="ARBA00023157"/>
    </source>
</evidence>
<keyword evidence="1 14" id="KW-0813">Transport</keyword>
<dbReference type="PANTHER" id="PTHR18945">
    <property type="entry name" value="NEUROTRANSMITTER GATED ION CHANNEL"/>
    <property type="match status" value="1"/>
</dbReference>
<keyword evidence="3 14" id="KW-0812">Transmembrane</keyword>
<gene>
    <name evidence="18" type="ORF">CVLEPA_LOCUS12122</name>
</gene>
<keyword evidence="10" id="KW-0325">Glycoprotein</keyword>
<feature type="region of interest" description="Disordered" evidence="15">
    <location>
        <begin position="273"/>
        <end position="296"/>
    </location>
</feature>
<dbReference type="InterPro" id="IPR006202">
    <property type="entry name" value="Neur_chan_lig-bd"/>
</dbReference>
<evidence type="ECO:0000313" key="18">
    <source>
        <dbReference type="EMBL" id="CAK8681888.1"/>
    </source>
</evidence>
<evidence type="ECO:0000256" key="13">
    <source>
        <dbReference type="ARBA" id="ARBA00034099"/>
    </source>
</evidence>
<sequence length="591" mass="67627">MTIFFMLQERILWTAIIYCCLHTTHGKGKTAAKVGLSGLTQVSNLGATSSSSASTDEIKRERSHHNTTTVNAMSRLKRDLFVVQNYDKSMRPVKNHTDAVLLYIDITYMQVLDMNEKDQVVRSMIRYRVVWVDQYFQWDPKDYEGITDFWLPSSSMWIPDLLAYEETGGRDYSPRIPYVIVNYKGMISYFEPVAFETTCGVNIAYFPFDSQTCTFTFVSWTIPTSKLDIMSRRTADEMSKDIERYSSRNGEWILESVGVEKESEYFGEVLHSEQSDHDHNHTKENFNGNIGNEEKKDKKEKEAISRFYYMNPHETVKDVAPSRNTDLHWSQVRFTIKLRRNSALYIQSMLFPALLLTTISLLGFYLPPDSGERIGLQITILLTFMVFLLTVGDMFPASTGPYLGLYFVLCMAQLGLNIIMTVLVLYLHHMPVAMITEKNDMTGEHEIRKSAIPIWIKFALIIAGIYDALDSIACKSTELHQKRPLERPATNWLRWLREKLSTLSFVGSKAKTTETHHMKSNQIFSFHGAVSDITTNKKKIIPTVYNQSGMNIKATTSGKNPLSSYVEQHDNGVSIKPGTIQSKYLSFLLLT</sequence>
<keyword evidence="11" id="KW-1071">Ligand-gated ion channel</keyword>
<feature type="region of interest" description="Disordered" evidence="15">
    <location>
        <begin position="46"/>
        <end position="65"/>
    </location>
</feature>
<dbReference type="Gene3D" id="1.20.58.390">
    <property type="entry name" value="Neurotransmitter-gated ion-channel transmembrane domain"/>
    <property type="match status" value="1"/>
</dbReference>
<feature type="transmembrane region" description="Helical" evidence="14">
    <location>
        <begin position="403"/>
        <end position="429"/>
    </location>
</feature>
<evidence type="ECO:0000256" key="9">
    <source>
        <dbReference type="ARBA" id="ARBA00023170"/>
    </source>
</evidence>
<dbReference type="Gene3D" id="2.70.170.10">
    <property type="entry name" value="Neurotransmitter-gated ion-channel ligand-binding domain"/>
    <property type="match status" value="1"/>
</dbReference>
<keyword evidence="9" id="KW-0675">Receptor</keyword>
<accession>A0ABP0FT85</accession>
<evidence type="ECO:0000259" key="16">
    <source>
        <dbReference type="Pfam" id="PF02931"/>
    </source>
</evidence>
<feature type="transmembrane region" description="Helical" evidence="14">
    <location>
        <begin position="378"/>
        <end position="397"/>
    </location>
</feature>
<evidence type="ECO:0000256" key="12">
    <source>
        <dbReference type="ARBA" id="ARBA00023303"/>
    </source>
</evidence>
<comment type="similarity">
    <text evidence="14">Belongs to the ligand-gated ion channel (TC 1.A.9) family.</text>
</comment>
<keyword evidence="19" id="KW-1185">Reference proteome</keyword>
<evidence type="ECO:0000256" key="1">
    <source>
        <dbReference type="ARBA" id="ARBA00022448"/>
    </source>
</evidence>
<evidence type="ECO:0000256" key="6">
    <source>
        <dbReference type="ARBA" id="ARBA00023065"/>
    </source>
</evidence>
<dbReference type="InterPro" id="IPR036734">
    <property type="entry name" value="Neur_chan_lig-bd_sf"/>
</dbReference>
<evidence type="ECO:0000256" key="15">
    <source>
        <dbReference type="SAM" id="MobiDB-lite"/>
    </source>
</evidence>
<reference evidence="18 19" key="1">
    <citation type="submission" date="2024-02" db="EMBL/GenBank/DDBJ databases">
        <authorList>
            <person name="Daric V."/>
            <person name="Darras S."/>
        </authorList>
    </citation>
    <scope>NUCLEOTIDE SEQUENCE [LARGE SCALE GENOMIC DNA]</scope>
</reference>
<feature type="chain" id="PRO_5045003218" evidence="14">
    <location>
        <begin position="27"/>
        <end position="591"/>
    </location>
</feature>
<keyword evidence="8" id="KW-1015">Disulfide bond</keyword>
<evidence type="ECO:0000256" key="3">
    <source>
        <dbReference type="ARBA" id="ARBA00022692"/>
    </source>
</evidence>
<evidence type="ECO:0000256" key="14">
    <source>
        <dbReference type="RuleBase" id="RU000687"/>
    </source>
</evidence>
<name>A0ABP0FT85_CLALP</name>
<dbReference type="Pfam" id="PF02931">
    <property type="entry name" value="Neur_chan_LBD"/>
    <property type="match status" value="1"/>
</dbReference>
<feature type="domain" description="Neurotransmitter-gated ion-channel transmembrane" evidence="17">
    <location>
        <begin position="350"/>
        <end position="430"/>
    </location>
</feature>
<dbReference type="InterPro" id="IPR036719">
    <property type="entry name" value="Neuro-gated_channel_TM_sf"/>
</dbReference>
<dbReference type="PRINTS" id="PR00252">
    <property type="entry name" value="NRIONCHANNEL"/>
</dbReference>
<keyword evidence="7 14" id="KW-0472">Membrane</keyword>
<evidence type="ECO:0000256" key="11">
    <source>
        <dbReference type="ARBA" id="ARBA00023286"/>
    </source>
</evidence>
<dbReference type="PRINTS" id="PR00254">
    <property type="entry name" value="NICOTINICR"/>
</dbReference>
<keyword evidence="4 14" id="KW-1133">Transmembrane helix</keyword>
<dbReference type="InterPro" id="IPR002394">
    <property type="entry name" value="Nicotinic_acetylcholine_rcpt"/>
</dbReference>
<dbReference type="InterPro" id="IPR006201">
    <property type="entry name" value="Neur_channel"/>
</dbReference>
<dbReference type="InterPro" id="IPR006029">
    <property type="entry name" value="Neurotrans-gated_channel_TM"/>
</dbReference>
<dbReference type="InterPro" id="IPR038050">
    <property type="entry name" value="Neuro_actylchol_rec"/>
</dbReference>
<evidence type="ECO:0000256" key="5">
    <source>
        <dbReference type="ARBA" id="ARBA00023018"/>
    </source>
</evidence>
<evidence type="ECO:0000256" key="2">
    <source>
        <dbReference type="ARBA" id="ARBA00022475"/>
    </source>
</evidence>
<keyword evidence="6 14" id="KW-0406">Ion transport</keyword>
<feature type="transmembrane region" description="Helical" evidence="14">
    <location>
        <begin position="344"/>
        <end position="366"/>
    </location>
</feature>
<evidence type="ECO:0000256" key="7">
    <source>
        <dbReference type="ARBA" id="ARBA00023136"/>
    </source>
</evidence>
<protein>
    <submittedName>
        <fullName evidence="18">Uncharacterized protein</fullName>
    </submittedName>
</protein>
<comment type="caution">
    <text evidence="14">Lacks conserved residue(s) required for the propagation of feature annotation.</text>
</comment>
<comment type="caution">
    <text evidence="18">The sequence shown here is derived from an EMBL/GenBank/DDBJ whole genome shotgun (WGS) entry which is preliminary data.</text>
</comment>
<dbReference type="PROSITE" id="PS00236">
    <property type="entry name" value="NEUROTR_ION_CHANNEL"/>
    <property type="match status" value="1"/>
</dbReference>
<evidence type="ECO:0000256" key="10">
    <source>
        <dbReference type="ARBA" id="ARBA00023180"/>
    </source>
</evidence>
<keyword evidence="5" id="KW-0770">Synapse</keyword>
<evidence type="ECO:0000256" key="4">
    <source>
        <dbReference type="ARBA" id="ARBA00022989"/>
    </source>
</evidence>
<dbReference type="Proteomes" id="UP001642483">
    <property type="component" value="Unassembled WGS sequence"/>
</dbReference>
<dbReference type="SUPFAM" id="SSF90112">
    <property type="entry name" value="Neurotransmitter-gated ion-channel transmembrane pore"/>
    <property type="match status" value="1"/>
</dbReference>
<evidence type="ECO:0000313" key="19">
    <source>
        <dbReference type="Proteomes" id="UP001642483"/>
    </source>
</evidence>
<dbReference type="EMBL" id="CAWYQH010000090">
    <property type="protein sequence ID" value="CAK8681888.1"/>
    <property type="molecule type" value="Genomic_DNA"/>
</dbReference>
<dbReference type="Pfam" id="PF02932">
    <property type="entry name" value="Neur_chan_memb"/>
    <property type="match status" value="1"/>
</dbReference>
<feature type="signal peptide" evidence="14">
    <location>
        <begin position="1"/>
        <end position="26"/>
    </location>
</feature>
<dbReference type="CDD" id="cd19051">
    <property type="entry name" value="LGIC_TM_cation"/>
    <property type="match status" value="1"/>
</dbReference>
<organism evidence="18 19">
    <name type="scientific">Clavelina lepadiformis</name>
    <name type="common">Light-bulb sea squirt</name>
    <name type="synonym">Ascidia lepadiformis</name>
    <dbReference type="NCBI Taxonomy" id="159417"/>
    <lineage>
        <taxon>Eukaryota</taxon>
        <taxon>Metazoa</taxon>
        <taxon>Chordata</taxon>
        <taxon>Tunicata</taxon>
        <taxon>Ascidiacea</taxon>
        <taxon>Aplousobranchia</taxon>
        <taxon>Clavelinidae</taxon>
        <taxon>Clavelina</taxon>
    </lineage>
</organism>
<feature type="compositionally biased region" description="Basic and acidic residues" evidence="15">
    <location>
        <begin position="273"/>
        <end position="284"/>
    </location>
</feature>
<keyword evidence="2" id="KW-1003">Cell membrane</keyword>
<feature type="domain" description="Neurotransmitter-gated ion-channel ligand-binding" evidence="16">
    <location>
        <begin position="76"/>
        <end position="268"/>
    </location>
</feature>
<comment type="subcellular location">
    <subcellularLocation>
        <location evidence="13">Synaptic cell membrane</location>
        <topology evidence="13">Multi-pass membrane protein</topology>
    </subcellularLocation>
</comment>
<keyword evidence="14" id="KW-0732">Signal</keyword>